<proteinExistence type="inferred from homology"/>
<keyword evidence="2 4" id="KW-0125">Carotenoid biosynthesis</keyword>
<dbReference type="EMBL" id="JXUW01000003">
    <property type="protein sequence ID" value="KJE77792.1"/>
    <property type="molecule type" value="Genomic_DNA"/>
</dbReference>
<dbReference type="RefSeq" id="WP_035389517.1">
    <property type="nucleotide sequence ID" value="NZ_JQKF01000013.1"/>
</dbReference>
<dbReference type="InterPro" id="IPR014105">
    <property type="entry name" value="Carotenoid/retinoid_OxRdtase"/>
</dbReference>
<dbReference type="Gene3D" id="3.50.50.60">
    <property type="entry name" value="FAD/NAD(P)-binding domain"/>
    <property type="match status" value="2"/>
</dbReference>
<dbReference type="OrthoDB" id="9774675at2"/>
<dbReference type="EC" id="1.3.99.29" evidence="6"/>
<reference evidence="6 7" key="1">
    <citation type="submission" date="2015-01" db="EMBL/GenBank/DDBJ databases">
        <title>Draft genome of the acidophilic iron oxidizer Ferrimicrobium acidiphilum strain T23.</title>
        <authorList>
            <person name="Poehlein A."/>
            <person name="Eisen S."/>
            <person name="Schloemann M."/>
            <person name="Johnson B.D."/>
            <person name="Daniel R."/>
            <person name="Muehling M."/>
        </authorList>
    </citation>
    <scope>NUCLEOTIDE SEQUENCE [LARGE SCALE GENOMIC DNA]</scope>
    <source>
        <strain evidence="6 7">T23</strain>
    </source>
</reference>
<protein>
    <submittedName>
        <fullName evidence="6">Zeta-carotene-forming phytoene desaturase</fullName>
        <ecNumber evidence="6">1.3.99.29</ecNumber>
    </submittedName>
</protein>
<evidence type="ECO:0000256" key="1">
    <source>
        <dbReference type="ARBA" id="ARBA00004829"/>
    </source>
</evidence>
<evidence type="ECO:0000256" key="4">
    <source>
        <dbReference type="RuleBase" id="RU362075"/>
    </source>
</evidence>
<dbReference type="PATRIC" id="fig|1121877.4.peg.580"/>
<dbReference type="AlphaFoldDB" id="A0A0D8FYS7"/>
<dbReference type="STRING" id="1121877.FEAC_05410"/>
<dbReference type="PANTHER" id="PTHR43734:SF1">
    <property type="entry name" value="PHYTOENE DESATURASE"/>
    <property type="match status" value="1"/>
</dbReference>
<evidence type="ECO:0000313" key="7">
    <source>
        <dbReference type="Proteomes" id="UP000032336"/>
    </source>
</evidence>
<dbReference type="NCBIfam" id="TIGR02734">
    <property type="entry name" value="crtI_fam"/>
    <property type="match status" value="1"/>
</dbReference>
<dbReference type="eggNOG" id="COG1233">
    <property type="taxonomic scope" value="Bacteria"/>
</dbReference>
<accession>A0A0D8FYS7</accession>
<evidence type="ECO:0000313" key="6">
    <source>
        <dbReference type="EMBL" id="KJE77792.1"/>
    </source>
</evidence>
<dbReference type="GeneID" id="78371854"/>
<dbReference type="Pfam" id="PF01593">
    <property type="entry name" value="Amino_oxidase"/>
    <property type="match status" value="1"/>
</dbReference>
<dbReference type="GO" id="GO:0016491">
    <property type="term" value="F:oxidoreductase activity"/>
    <property type="evidence" value="ECO:0007669"/>
    <property type="project" value="UniProtKB-KW"/>
</dbReference>
<keyword evidence="7" id="KW-1185">Reference proteome</keyword>
<name>A0A0D8FYS7_9ACTN</name>
<evidence type="ECO:0000259" key="5">
    <source>
        <dbReference type="Pfam" id="PF01593"/>
    </source>
</evidence>
<dbReference type="InterPro" id="IPR036188">
    <property type="entry name" value="FAD/NAD-bd_sf"/>
</dbReference>
<gene>
    <name evidence="6" type="primary">carA2</name>
    <name evidence="6" type="ORF">FEAC_05410</name>
</gene>
<comment type="pathway">
    <text evidence="1 4">Carotenoid biosynthesis.</text>
</comment>
<evidence type="ECO:0000256" key="3">
    <source>
        <dbReference type="ARBA" id="ARBA00023002"/>
    </source>
</evidence>
<dbReference type="GO" id="GO:0016117">
    <property type="term" value="P:carotenoid biosynthetic process"/>
    <property type="evidence" value="ECO:0007669"/>
    <property type="project" value="UniProtKB-KW"/>
</dbReference>
<evidence type="ECO:0000256" key="2">
    <source>
        <dbReference type="ARBA" id="ARBA00022746"/>
    </source>
</evidence>
<dbReference type="SUPFAM" id="SSF51905">
    <property type="entry name" value="FAD/NAD(P)-binding domain"/>
    <property type="match status" value="1"/>
</dbReference>
<dbReference type="InterPro" id="IPR002937">
    <property type="entry name" value="Amino_oxidase"/>
</dbReference>
<organism evidence="6 7">
    <name type="scientific">Ferrimicrobium acidiphilum DSM 19497</name>
    <dbReference type="NCBI Taxonomy" id="1121877"/>
    <lineage>
        <taxon>Bacteria</taxon>
        <taxon>Bacillati</taxon>
        <taxon>Actinomycetota</taxon>
        <taxon>Acidimicrobiia</taxon>
        <taxon>Acidimicrobiales</taxon>
        <taxon>Acidimicrobiaceae</taxon>
        <taxon>Ferrimicrobium</taxon>
    </lineage>
</organism>
<sequence length="495" mass="54990">MPPSVVVVGAGFAGMTSAVELARQGVRVTVVDRLSYPGGRSGRYDRDGFMMDTGPTVFTMPELFRDIFRRAGVDPDDYVAFRRLEPGYRAVFADAHAIDGRGRLSTFSNPDQMYAEIETHVSRSEAEGYLRFRRYLEELFAVEFPSFIDAQLNSVAALLRDPGSLIRLARLRGFQRLPSVVEHYFSDERLQRLFSFQALYAGLSPLKALGIFAIISYMDVVLGVVQPVGGMRAAVDALERLALDLGVDFRYEHEVEAFVLHERQVTGVITNKGSLACDAVITSTDPGQLSRMLGRPFRRRGGLRWQMSPSCFLSLRGIRGELPNTLGHHNIFFASEWSEAFDDLVGHGRVMADPSTLISVPTRSDPELAPQGAHIVYALEPTPSLEGRFDWERLSDGFVSRFDRRLERSGIARDFETVVRYDLDPRDWARMGMDAGTPFSVAHTFFQSGPFRPSMVDPTIHNLVRTGSGTTPGVGLPLVMVSGRLSAGLAKDLLR</sequence>
<keyword evidence="3 4" id="KW-0560">Oxidoreductase</keyword>
<comment type="caution">
    <text evidence="6">The sequence shown here is derived from an EMBL/GenBank/DDBJ whole genome shotgun (WGS) entry which is preliminary data.</text>
</comment>
<dbReference type="PANTHER" id="PTHR43734">
    <property type="entry name" value="PHYTOENE DESATURASE"/>
    <property type="match status" value="1"/>
</dbReference>
<comment type="similarity">
    <text evidence="4">Belongs to the carotenoid/retinoid oxidoreductase family.</text>
</comment>
<dbReference type="Proteomes" id="UP000032336">
    <property type="component" value="Unassembled WGS sequence"/>
</dbReference>
<feature type="domain" description="Amine oxidase" evidence="5">
    <location>
        <begin position="12"/>
        <end position="298"/>
    </location>
</feature>